<dbReference type="SUPFAM" id="SSF52172">
    <property type="entry name" value="CheY-like"/>
    <property type="match status" value="1"/>
</dbReference>
<evidence type="ECO:0000259" key="2">
    <source>
        <dbReference type="PROSITE" id="PS50110"/>
    </source>
</evidence>
<dbReference type="EMBL" id="FLYE01000047">
    <property type="protein sequence ID" value="SCA58102.1"/>
    <property type="molecule type" value="Genomic_DNA"/>
</dbReference>
<name>A0A1C3RLC3_9PROT</name>
<reference evidence="3 4" key="1">
    <citation type="submission" date="2016-07" db="EMBL/GenBank/DDBJ databases">
        <authorList>
            <person name="Lefevre C.T."/>
        </authorList>
    </citation>
    <scope>NUCLEOTIDE SEQUENCE [LARGE SCALE GENOMIC DNA]</scope>
    <source>
        <strain evidence="3">PR1</strain>
    </source>
</reference>
<dbReference type="RefSeq" id="WP_069190095.1">
    <property type="nucleotide sequence ID" value="NZ_FLYE01000047.1"/>
</dbReference>
<accession>A0A1C3RLC3</accession>
<dbReference type="Pfam" id="PF00072">
    <property type="entry name" value="Response_reg"/>
    <property type="match status" value="1"/>
</dbReference>
<dbReference type="AlphaFoldDB" id="A0A1C3RLC3"/>
<comment type="caution">
    <text evidence="1">Lacks conserved residue(s) required for the propagation of feature annotation.</text>
</comment>
<evidence type="ECO:0000256" key="1">
    <source>
        <dbReference type="PROSITE-ProRule" id="PRU00169"/>
    </source>
</evidence>
<proteinExistence type="predicted"/>
<dbReference type="Gene3D" id="3.40.50.2300">
    <property type="match status" value="1"/>
</dbReference>
<keyword evidence="4" id="KW-1185">Reference proteome</keyword>
<dbReference type="InterPro" id="IPR011006">
    <property type="entry name" value="CheY-like_superfamily"/>
</dbReference>
<dbReference type="PROSITE" id="PS50110">
    <property type="entry name" value="RESPONSE_REGULATORY"/>
    <property type="match status" value="1"/>
</dbReference>
<protein>
    <recommendedName>
        <fullName evidence="2">Response regulatory domain-containing protein</fullName>
    </recommendedName>
</protein>
<dbReference type="GO" id="GO:0000160">
    <property type="term" value="P:phosphorelay signal transduction system"/>
    <property type="evidence" value="ECO:0007669"/>
    <property type="project" value="InterPro"/>
</dbReference>
<gene>
    <name evidence="3" type="ORF">MTBPR1_80156</name>
</gene>
<dbReference type="SMART" id="SM00448">
    <property type="entry name" value="REC"/>
    <property type="match status" value="1"/>
</dbReference>
<dbReference type="Proteomes" id="UP000231658">
    <property type="component" value="Unassembled WGS sequence"/>
</dbReference>
<dbReference type="InterPro" id="IPR001789">
    <property type="entry name" value="Sig_transdc_resp-reg_receiver"/>
</dbReference>
<evidence type="ECO:0000313" key="3">
    <source>
        <dbReference type="EMBL" id="SCA58102.1"/>
    </source>
</evidence>
<dbReference type="OrthoDB" id="9800897at2"/>
<sequence>MRSVDLAKVRVIIADPDPKSLILTRKTLLQAGFKDIIQGSDLAFITQAFSSKMPELLISEITLPDGELSGFVRKIRHKKVGDNPFLVIAGLSQTPTPELVTRITEAGADDLLAKPIAVEKLHARLIRLIEERKPFTINGNYIGPIRKPRNSFEAMADRKQVPNSLRMKAVDGLTSDEADDIIQSAMHEVNASMVKSHAKEIELHIKWLKTIENSSALDEKTKKCVKKLVSIVEDTNRRLDGSNYEHIGELCMALWGILCQIDESGQFEKWNLPIIEQINEAIKMGISTSPNLATIRLITNVVHEKINSLKEQYSSL</sequence>
<feature type="domain" description="Response regulatory" evidence="2">
    <location>
        <begin position="10"/>
        <end position="129"/>
    </location>
</feature>
<organism evidence="3 4">
    <name type="scientific">Candidatus Terasakiella magnetica</name>
    <dbReference type="NCBI Taxonomy" id="1867952"/>
    <lineage>
        <taxon>Bacteria</taxon>
        <taxon>Pseudomonadati</taxon>
        <taxon>Pseudomonadota</taxon>
        <taxon>Alphaproteobacteria</taxon>
        <taxon>Rhodospirillales</taxon>
        <taxon>Terasakiellaceae</taxon>
        <taxon>Terasakiella</taxon>
    </lineage>
</organism>
<evidence type="ECO:0000313" key="4">
    <source>
        <dbReference type="Proteomes" id="UP000231658"/>
    </source>
</evidence>
<dbReference type="STRING" id="1867952.MTBPR1_80156"/>